<dbReference type="AlphaFoldDB" id="A0A4R2PRD4"/>
<keyword evidence="2" id="KW-1185">Reference proteome</keyword>
<dbReference type="Proteomes" id="UP000295399">
    <property type="component" value="Unassembled WGS sequence"/>
</dbReference>
<dbReference type="EMBL" id="SLXO01000001">
    <property type="protein sequence ID" value="TCP38400.1"/>
    <property type="molecule type" value="Genomic_DNA"/>
</dbReference>
<organism evidence="1 2">
    <name type="scientific">Rhodothalassium salexigens DSM 2132</name>
    <dbReference type="NCBI Taxonomy" id="1188247"/>
    <lineage>
        <taxon>Bacteria</taxon>
        <taxon>Pseudomonadati</taxon>
        <taxon>Pseudomonadota</taxon>
        <taxon>Alphaproteobacteria</taxon>
        <taxon>Rhodothalassiales</taxon>
        <taxon>Rhodothalassiaceae</taxon>
        <taxon>Rhodothalassium</taxon>
    </lineage>
</organism>
<reference evidence="1 2" key="1">
    <citation type="submission" date="2019-03" db="EMBL/GenBank/DDBJ databases">
        <title>Genomic Encyclopedia of Type Strains, Phase IV (KMG-IV): sequencing the most valuable type-strain genomes for metagenomic binning, comparative biology and taxonomic classification.</title>
        <authorList>
            <person name="Goeker M."/>
        </authorList>
    </citation>
    <scope>NUCLEOTIDE SEQUENCE [LARGE SCALE GENOMIC DNA]</scope>
    <source>
        <strain evidence="1 2">DSM 2132</strain>
    </source>
</reference>
<dbReference type="InterPro" id="IPR029039">
    <property type="entry name" value="Flavoprotein-like_sf"/>
</dbReference>
<dbReference type="InParanoid" id="A0A4R2PRD4"/>
<proteinExistence type="predicted"/>
<dbReference type="SUPFAM" id="SSF52218">
    <property type="entry name" value="Flavoproteins"/>
    <property type="match status" value="1"/>
</dbReference>
<evidence type="ECO:0000313" key="2">
    <source>
        <dbReference type="Proteomes" id="UP000295399"/>
    </source>
</evidence>
<comment type="caution">
    <text evidence="1">The sequence shown here is derived from an EMBL/GenBank/DDBJ whole genome shotgun (WGS) entry which is preliminary data.</text>
</comment>
<evidence type="ECO:0000313" key="1">
    <source>
        <dbReference type="EMBL" id="TCP38400.1"/>
    </source>
</evidence>
<dbReference type="Gene3D" id="3.40.50.360">
    <property type="match status" value="1"/>
</dbReference>
<protein>
    <recommendedName>
        <fullName evidence="3">Flavodoxin</fullName>
    </recommendedName>
</protein>
<sequence length="176" mass="18897">MAKTALIVYFTMTGETGLLARRLGVALDAAVERIEPRGPAPDQPGLGLATRLRTRAEAIVGLRQPIRPVRLSPADYGLVLIGCPAVLGRVPSPVRQWLSDHGEDLPPAVGFFASTGGPRPEAMFADLARHANRPPLATLAVPRACQGSEREDALMIGFVKELLPALPLLRQQRVMV</sequence>
<evidence type="ECO:0008006" key="3">
    <source>
        <dbReference type="Google" id="ProtNLM"/>
    </source>
</evidence>
<dbReference type="RefSeq" id="WP_132706802.1">
    <property type="nucleotide sequence ID" value="NZ_JACIGF010000001.1"/>
</dbReference>
<accession>A0A4R2PRD4</accession>
<name>A0A4R2PRD4_RHOSA</name>
<dbReference type="OrthoDB" id="9806505at2"/>
<gene>
    <name evidence="1" type="ORF">EV659_101304</name>
</gene>